<protein>
    <submittedName>
        <fullName evidence="1">Uncharacterized protein</fullName>
    </submittedName>
</protein>
<comment type="caution">
    <text evidence="1">The sequence shown here is derived from an EMBL/GenBank/DDBJ whole genome shotgun (WGS) entry which is preliminary data.</text>
</comment>
<gene>
    <name evidence="1" type="ORF">GGP82_002443</name>
</gene>
<dbReference type="AlphaFoldDB" id="A0A9X2R9D7"/>
<reference evidence="1" key="1">
    <citation type="submission" date="2022-08" db="EMBL/GenBank/DDBJ databases">
        <title>Genomic Encyclopedia of Type Strains, Phase V (KMG-V): Genome sequencing to study the core and pangenomes of soil and plant-associated prokaryotes.</title>
        <authorList>
            <person name="Whitman W."/>
        </authorList>
    </citation>
    <scope>NUCLEOTIDE SEQUENCE</scope>
    <source>
        <strain evidence="1">SP2016B</strain>
    </source>
</reference>
<sequence length="132" mass="14647">MTALERLAISLAPEDLTQNTYRNSSAREQVLNYNPYRVGLVLRNAGGPNGGGDIRLRYKEEERFQDVEAVHVLPPGGQLTPGDISDGSFVPKQSIQAVFPAETTILTVAEWERRLPQAVTDVARNLGFRVQR</sequence>
<organism evidence="1 2">
    <name type="scientific">Salinibacter ruber</name>
    <dbReference type="NCBI Taxonomy" id="146919"/>
    <lineage>
        <taxon>Bacteria</taxon>
        <taxon>Pseudomonadati</taxon>
        <taxon>Rhodothermota</taxon>
        <taxon>Rhodothermia</taxon>
        <taxon>Rhodothermales</taxon>
        <taxon>Salinibacteraceae</taxon>
        <taxon>Salinibacter</taxon>
    </lineage>
</organism>
<accession>A0A9X2R9D7</accession>
<name>A0A9X2R9D7_9BACT</name>
<evidence type="ECO:0000313" key="1">
    <source>
        <dbReference type="EMBL" id="MCS3865879.1"/>
    </source>
</evidence>
<dbReference type="EMBL" id="JANTYZ010000007">
    <property type="protein sequence ID" value="MCS3865879.1"/>
    <property type="molecule type" value="Genomic_DNA"/>
</dbReference>
<dbReference type="Proteomes" id="UP001155034">
    <property type="component" value="Unassembled WGS sequence"/>
</dbReference>
<dbReference type="RefSeq" id="WP_259083813.1">
    <property type="nucleotide sequence ID" value="NZ_JANTYZ010000007.1"/>
</dbReference>
<evidence type="ECO:0000313" key="2">
    <source>
        <dbReference type="Proteomes" id="UP001155034"/>
    </source>
</evidence>
<proteinExistence type="predicted"/>